<keyword evidence="3" id="KW-1185">Reference proteome</keyword>
<feature type="region of interest" description="Disordered" evidence="1">
    <location>
        <begin position="30"/>
        <end position="105"/>
    </location>
</feature>
<accession>A0A7J6X062</accession>
<dbReference type="AlphaFoldDB" id="A0A7J6X062"/>
<name>A0A7J6X062_THATH</name>
<reference evidence="2 3" key="1">
    <citation type="submission" date="2020-06" db="EMBL/GenBank/DDBJ databases">
        <title>Transcriptomic and genomic resources for Thalictrum thalictroides and T. hernandezii: Facilitating candidate gene discovery in an emerging model plant lineage.</title>
        <authorList>
            <person name="Arias T."/>
            <person name="Riano-Pachon D.M."/>
            <person name="Di Stilio V.S."/>
        </authorList>
    </citation>
    <scope>NUCLEOTIDE SEQUENCE [LARGE SCALE GENOMIC DNA]</scope>
    <source>
        <strain evidence="3">cv. WT478/WT964</strain>
        <tissue evidence="2">Leaves</tissue>
    </source>
</reference>
<comment type="caution">
    <text evidence="2">The sequence shown here is derived from an EMBL/GenBank/DDBJ whole genome shotgun (WGS) entry which is preliminary data.</text>
</comment>
<dbReference type="Proteomes" id="UP000554482">
    <property type="component" value="Unassembled WGS sequence"/>
</dbReference>
<protein>
    <submittedName>
        <fullName evidence="2">Uncharacterized protein</fullName>
    </submittedName>
</protein>
<feature type="non-terminal residue" evidence="2">
    <location>
        <position position="105"/>
    </location>
</feature>
<sequence length="105" mass="11429">MSVLFVDVEQKEKEGYLKKEMESPNFSTITCNGFEKNQSNNNKDSISKDKEVMMNGLPKKTSSNDLGALTGEDDDEGGGDDEDEVESELKGALGSMGSLEECLPI</sequence>
<evidence type="ECO:0000256" key="1">
    <source>
        <dbReference type="SAM" id="MobiDB-lite"/>
    </source>
</evidence>
<evidence type="ECO:0000313" key="3">
    <source>
        <dbReference type="Proteomes" id="UP000554482"/>
    </source>
</evidence>
<feature type="compositionally biased region" description="Polar residues" evidence="1">
    <location>
        <begin position="30"/>
        <end position="44"/>
    </location>
</feature>
<gene>
    <name evidence="2" type="ORF">FRX31_008188</name>
</gene>
<dbReference type="EMBL" id="JABWDY010008437">
    <property type="protein sequence ID" value="KAF5202225.1"/>
    <property type="molecule type" value="Genomic_DNA"/>
</dbReference>
<evidence type="ECO:0000313" key="2">
    <source>
        <dbReference type="EMBL" id="KAF5202225.1"/>
    </source>
</evidence>
<organism evidence="2 3">
    <name type="scientific">Thalictrum thalictroides</name>
    <name type="common">Rue-anemone</name>
    <name type="synonym">Anemone thalictroides</name>
    <dbReference type="NCBI Taxonomy" id="46969"/>
    <lineage>
        <taxon>Eukaryota</taxon>
        <taxon>Viridiplantae</taxon>
        <taxon>Streptophyta</taxon>
        <taxon>Embryophyta</taxon>
        <taxon>Tracheophyta</taxon>
        <taxon>Spermatophyta</taxon>
        <taxon>Magnoliopsida</taxon>
        <taxon>Ranunculales</taxon>
        <taxon>Ranunculaceae</taxon>
        <taxon>Thalictroideae</taxon>
        <taxon>Thalictrum</taxon>
    </lineage>
</organism>
<feature type="compositionally biased region" description="Acidic residues" evidence="1">
    <location>
        <begin position="71"/>
        <end position="86"/>
    </location>
</feature>
<proteinExistence type="predicted"/>